<dbReference type="EMBL" id="CAJNIZ010043025">
    <property type="protein sequence ID" value="CAE7647515.1"/>
    <property type="molecule type" value="Genomic_DNA"/>
</dbReference>
<dbReference type="AlphaFoldDB" id="A0A812VME4"/>
<gene>
    <name evidence="1" type="ORF">SPIL2461_LOCUS17227</name>
</gene>
<evidence type="ECO:0000313" key="2">
    <source>
        <dbReference type="Proteomes" id="UP000649617"/>
    </source>
</evidence>
<evidence type="ECO:0000313" key="1">
    <source>
        <dbReference type="EMBL" id="CAE7647515.1"/>
    </source>
</evidence>
<sequence>GAAPGAIKAAKKAKDAYDTYQGLKGKYNQGMDKLQDLGSSMPPSVRVAAKKKNTLELDWDGVPSGPVWNFKKASSKAWALRAVKANLRAARAAREAEDDLAEAAHHEEVARAASEQAKRVIMQAQQDALTNAVRSPSVKPFIHFCNHLAKVLTDDPSHAREPATMELRRFCQGFQEDLQSIIEAPEVHGSRVEQRLFDSPPQEFVREPHWAPHSPSFQPPKLDIDHRLAVEACLPAVCLAPTRLRTCRMARAADFL</sequence>
<keyword evidence="2" id="KW-1185">Reference proteome</keyword>
<dbReference type="Proteomes" id="UP000649617">
    <property type="component" value="Unassembled WGS sequence"/>
</dbReference>
<feature type="non-terminal residue" evidence="1">
    <location>
        <position position="1"/>
    </location>
</feature>
<name>A0A812VME4_SYMPI</name>
<accession>A0A812VME4</accession>
<proteinExistence type="predicted"/>
<organism evidence="1 2">
    <name type="scientific">Symbiodinium pilosum</name>
    <name type="common">Dinoflagellate</name>
    <dbReference type="NCBI Taxonomy" id="2952"/>
    <lineage>
        <taxon>Eukaryota</taxon>
        <taxon>Sar</taxon>
        <taxon>Alveolata</taxon>
        <taxon>Dinophyceae</taxon>
        <taxon>Suessiales</taxon>
        <taxon>Symbiodiniaceae</taxon>
        <taxon>Symbiodinium</taxon>
    </lineage>
</organism>
<dbReference type="OrthoDB" id="410199at2759"/>
<reference evidence="1" key="1">
    <citation type="submission" date="2021-02" db="EMBL/GenBank/DDBJ databases">
        <authorList>
            <person name="Dougan E. K."/>
            <person name="Rhodes N."/>
            <person name="Thang M."/>
            <person name="Chan C."/>
        </authorList>
    </citation>
    <scope>NUCLEOTIDE SEQUENCE</scope>
</reference>
<comment type="caution">
    <text evidence="1">The sequence shown here is derived from an EMBL/GenBank/DDBJ whole genome shotgun (WGS) entry which is preliminary data.</text>
</comment>
<protein>
    <submittedName>
        <fullName evidence="1">Uncharacterized protein</fullName>
    </submittedName>
</protein>